<dbReference type="RefSeq" id="WP_202768986.1">
    <property type="nucleotide sequence ID" value="NZ_JAESWA010000025.1"/>
</dbReference>
<gene>
    <name evidence="1" type="ORF">JK634_17265</name>
</gene>
<dbReference type="AlphaFoldDB" id="A0A937FGJ5"/>
<evidence type="ECO:0000313" key="1">
    <source>
        <dbReference type="EMBL" id="MBL4933545.1"/>
    </source>
</evidence>
<reference evidence="1" key="1">
    <citation type="submission" date="2021-01" db="EMBL/GenBank/DDBJ databases">
        <title>Genome public.</title>
        <authorList>
            <person name="Liu C."/>
            <person name="Sun Q."/>
        </authorList>
    </citation>
    <scope>NUCLEOTIDE SEQUENCE</scope>
    <source>
        <strain evidence="1">YIM B02565</strain>
    </source>
</reference>
<dbReference type="EMBL" id="JAESWA010000025">
    <property type="protein sequence ID" value="MBL4933545.1"/>
    <property type="molecule type" value="Genomic_DNA"/>
</dbReference>
<dbReference type="PANTHER" id="PTHR42866:SF1">
    <property type="entry name" value="SPORE COAT POLYSACCHARIDE BIOSYNTHESIS PROTEIN SPSF"/>
    <property type="match status" value="1"/>
</dbReference>
<dbReference type="Pfam" id="PF02348">
    <property type="entry name" value="CTP_transf_3"/>
    <property type="match status" value="1"/>
</dbReference>
<dbReference type="Proteomes" id="UP000623681">
    <property type="component" value="Unassembled WGS sequence"/>
</dbReference>
<dbReference type="PANTHER" id="PTHR42866">
    <property type="entry name" value="3-DEOXY-MANNO-OCTULOSONATE CYTIDYLYLTRANSFERASE"/>
    <property type="match status" value="1"/>
</dbReference>
<sequence>MKIAMITQARTSSTRLPSKVLMHLPYKSNITVLEQDIRRMKESKYLNEIIIATTNKVEDDEIVKIAQKEKVKFFRGSEEDVLSRYYFAAKENLVDVIVRVTSDCPCIDGEIIDLVIGEYLKDESCDYVSTVLERTFPIGLDVEVIKFSALKKTYEEAYKSYQREHVTDYIYENPQIYKLKNVLAATKYRYPRLRVTLDTMDDYMLLCAVYDELYKVNRNFSAEEVIKLLLKKPWLNYINKASVQKKDSYDLNSEIIEGANILKLQGMKRASEILLKQYKGGK</sequence>
<name>A0A937FGJ5_9CLOT</name>
<accession>A0A937FGJ5</accession>
<keyword evidence="2" id="KW-1185">Reference proteome</keyword>
<organism evidence="1 2">
    <name type="scientific">Clostridium paridis</name>
    <dbReference type="NCBI Taxonomy" id="2803863"/>
    <lineage>
        <taxon>Bacteria</taxon>
        <taxon>Bacillati</taxon>
        <taxon>Bacillota</taxon>
        <taxon>Clostridia</taxon>
        <taxon>Eubacteriales</taxon>
        <taxon>Clostridiaceae</taxon>
        <taxon>Clostridium</taxon>
    </lineage>
</organism>
<dbReference type="SUPFAM" id="SSF53448">
    <property type="entry name" value="Nucleotide-diphospho-sugar transferases"/>
    <property type="match status" value="1"/>
</dbReference>
<protein>
    <submittedName>
        <fullName evidence="1">Glycosyltransferase family protein</fullName>
    </submittedName>
</protein>
<dbReference type="InterPro" id="IPR003329">
    <property type="entry name" value="Cytidylyl_trans"/>
</dbReference>
<dbReference type="CDD" id="cd02518">
    <property type="entry name" value="GT2_SpsF"/>
    <property type="match status" value="1"/>
</dbReference>
<evidence type="ECO:0000313" key="2">
    <source>
        <dbReference type="Proteomes" id="UP000623681"/>
    </source>
</evidence>
<proteinExistence type="predicted"/>
<dbReference type="InterPro" id="IPR029044">
    <property type="entry name" value="Nucleotide-diphossugar_trans"/>
</dbReference>
<dbReference type="Gene3D" id="3.90.550.10">
    <property type="entry name" value="Spore Coat Polysaccharide Biosynthesis Protein SpsA, Chain A"/>
    <property type="match status" value="1"/>
</dbReference>
<dbReference type="GO" id="GO:0005829">
    <property type="term" value="C:cytosol"/>
    <property type="evidence" value="ECO:0007669"/>
    <property type="project" value="TreeGrafter"/>
</dbReference>
<comment type="caution">
    <text evidence="1">The sequence shown here is derived from an EMBL/GenBank/DDBJ whole genome shotgun (WGS) entry which is preliminary data.</text>
</comment>